<dbReference type="RefSeq" id="WP_015027669.1">
    <property type="nucleotide sequence ID" value="NC_018748.1"/>
</dbReference>
<dbReference type="Pfam" id="PF07606">
    <property type="entry name" value="DUF1569"/>
    <property type="match status" value="1"/>
</dbReference>
<organism evidence="1 2">
    <name type="scientific">Emticicia oligotrophica (strain DSM 17448 / CIP 109782 / MTCC 6937 / GPTSA100-15)</name>
    <dbReference type="NCBI Taxonomy" id="929562"/>
    <lineage>
        <taxon>Bacteria</taxon>
        <taxon>Pseudomonadati</taxon>
        <taxon>Bacteroidota</taxon>
        <taxon>Cytophagia</taxon>
        <taxon>Cytophagales</taxon>
        <taxon>Leadbetterellaceae</taxon>
        <taxon>Emticicia</taxon>
    </lineage>
</organism>
<evidence type="ECO:0000313" key="1">
    <source>
        <dbReference type="EMBL" id="AFK01969.1"/>
    </source>
</evidence>
<protein>
    <recommendedName>
        <fullName evidence="3">DUF1569 domain-containing protein</fullName>
    </recommendedName>
</protein>
<dbReference type="Gene3D" id="1.20.120.450">
    <property type="entry name" value="dinb family like domain"/>
    <property type="match status" value="1"/>
</dbReference>
<keyword evidence="2" id="KW-1185">Reference proteome</keyword>
<reference evidence="1 2" key="1">
    <citation type="submission" date="2011-07" db="EMBL/GenBank/DDBJ databases">
        <title>The complete genome of chromosome of Emticicia oligotrophica DSM 17448.</title>
        <authorList>
            <consortium name="US DOE Joint Genome Institute (JGI-PGF)"/>
            <person name="Lucas S."/>
            <person name="Han J."/>
            <person name="Lapidus A."/>
            <person name="Bruce D."/>
            <person name="Goodwin L."/>
            <person name="Pitluck S."/>
            <person name="Peters L."/>
            <person name="Kyrpides N."/>
            <person name="Mavromatis K."/>
            <person name="Ivanova N."/>
            <person name="Ovchinnikova G."/>
            <person name="Teshima H."/>
            <person name="Detter J.C."/>
            <person name="Tapia R."/>
            <person name="Han C."/>
            <person name="Land M."/>
            <person name="Hauser L."/>
            <person name="Markowitz V."/>
            <person name="Cheng J.-F."/>
            <person name="Hugenholtz P."/>
            <person name="Woyke T."/>
            <person name="Wu D."/>
            <person name="Tindall B."/>
            <person name="Pomrenke H."/>
            <person name="Brambilla E."/>
            <person name="Klenk H.-P."/>
            <person name="Eisen J.A."/>
        </authorList>
    </citation>
    <scope>NUCLEOTIDE SEQUENCE [LARGE SCALE GENOMIC DNA]</scope>
    <source>
        <strain evidence="1 2">DSM 17448</strain>
    </source>
</reference>
<proteinExistence type="predicted"/>
<accession>A0ABN4AIW8</accession>
<dbReference type="InterPro" id="IPR034660">
    <property type="entry name" value="DinB/YfiT-like"/>
</dbReference>
<evidence type="ECO:0008006" key="3">
    <source>
        <dbReference type="Google" id="ProtNLM"/>
    </source>
</evidence>
<evidence type="ECO:0000313" key="2">
    <source>
        <dbReference type="Proteomes" id="UP000002875"/>
    </source>
</evidence>
<name>A0ABN4AIW8_EMTOG</name>
<dbReference type="EMBL" id="CP002961">
    <property type="protein sequence ID" value="AFK01969.1"/>
    <property type="molecule type" value="Genomic_DNA"/>
</dbReference>
<sequence>MALPNIFSENVTEQIINRINQLSTTTQPKWGKMSVDQMLAHCCVSYELVYENKHPKPNAFVRFMLKLFVKNKVVNEAPYQHNSQTAPYFVMKGDKDFEAEKNRLINFIRKTQELGEAYFDGKESHSFGVLNKTEWSNMFYKHLEHHLTQFGV</sequence>
<gene>
    <name evidence="1" type="ordered locus">Emtol_0818</name>
</gene>
<dbReference type="Proteomes" id="UP000002875">
    <property type="component" value="Chromosome"/>
</dbReference>
<dbReference type="InterPro" id="IPR011463">
    <property type="entry name" value="DUF1569"/>
</dbReference>